<dbReference type="PANTHER" id="PTHR18849:SF0">
    <property type="entry name" value="CILIA- AND FLAGELLA-ASSOCIATED PROTEIN 410-RELATED"/>
    <property type="match status" value="1"/>
</dbReference>
<evidence type="ECO:0000256" key="9">
    <source>
        <dbReference type="ARBA" id="ARBA00030180"/>
    </source>
</evidence>
<dbReference type="Proteomes" id="UP000050640">
    <property type="component" value="Unplaced"/>
</dbReference>
<keyword evidence="6" id="KW-0677">Repeat</keyword>
<comment type="subunit">
    <text evidence="8">Supercomplex made of cofactors A to E. Cofactors A and D function by capturing and stabilizing tubulin in a quasi-native conformation. Cofactor E binds to the cofactor D-tubulin complex; interaction with cofactor C then causes the release of tubulin polypeptides that are committed to the native state.</text>
</comment>
<evidence type="ECO:0000256" key="4">
    <source>
        <dbReference type="ARBA" id="ARBA00022490"/>
    </source>
</evidence>
<dbReference type="PANTHER" id="PTHR18849">
    <property type="entry name" value="LEUCINE RICH REPEAT PROTEIN"/>
    <property type="match status" value="1"/>
</dbReference>
<evidence type="ECO:0000256" key="8">
    <source>
        <dbReference type="ARBA" id="ARBA00026055"/>
    </source>
</evidence>
<organism evidence="11 12">
    <name type="scientific">Elaeophora elaphi</name>
    <dbReference type="NCBI Taxonomy" id="1147741"/>
    <lineage>
        <taxon>Eukaryota</taxon>
        <taxon>Metazoa</taxon>
        <taxon>Ecdysozoa</taxon>
        <taxon>Nematoda</taxon>
        <taxon>Chromadorea</taxon>
        <taxon>Rhabditida</taxon>
        <taxon>Spirurina</taxon>
        <taxon>Spiruromorpha</taxon>
        <taxon>Filarioidea</taxon>
        <taxon>Onchocercidae</taxon>
        <taxon>Elaeophora</taxon>
    </lineage>
</organism>
<keyword evidence="5" id="KW-0433">Leucine-rich repeat</keyword>
<feature type="domain" description="CAP-Gly" evidence="10">
    <location>
        <begin position="21"/>
        <end position="65"/>
    </location>
</feature>
<dbReference type="Gene3D" id="3.80.10.10">
    <property type="entry name" value="Ribonuclease Inhibitor"/>
    <property type="match status" value="2"/>
</dbReference>
<name>A0A0R3RVP8_9BILA</name>
<dbReference type="SUPFAM" id="SSF74924">
    <property type="entry name" value="Cap-Gly domain"/>
    <property type="match status" value="1"/>
</dbReference>
<reference evidence="12" key="1">
    <citation type="submission" date="2017-02" db="UniProtKB">
        <authorList>
            <consortium name="WormBaseParasite"/>
        </authorList>
    </citation>
    <scope>IDENTIFICATION</scope>
</reference>
<dbReference type="SMART" id="SM01052">
    <property type="entry name" value="CAP_GLY"/>
    <property type="match status" value="1"/>
</dbReference>
<evidence type="ECO:0000313" key="11">
    <source>
        <dbReference type="Proteomes" id="UP000050640"/>
    </source>
</evidence>
<evidence type="ECO:0000256" key="6">
    <source>
        <dbReference type="ARBA" id="ARBA00022737"/>
    </source>
</evidence>
<evidence type="ECO:0000313" key="12">
    <source>
        <dbReference type="WBParaSite" id="EEL_0000619601-mRNA-1"/>
    </source>
</evidence>
<dbReference type="PROSITE" id="PS50245">
    <property type="entry name" value="CAP_GLY_2"/>
    <property type="match status" value="1"/>
</dbReference>
<keyword evidence="4" id="KW-0963">Cytoplasm</keyword>
<evidence type="ECO:0000256" key="3">
    <source>
        <dbReference type="ARBA" id="ARBA00015004"/>
    </source>
</evidence>
<keyword evidence="7" id="KW-0143">Chaperone</keyword>
<evidence type="ECO:0000259" key="10">
    <source>
        <dbReference type="PROSITE" id="PS50245"/>
    </source>
</evidence>
<protein>
    <recommendedName>
        <fullName evidence="3">Tubulin-specific chaperone E</fullName>
    </recommendedName>
    <alternativeName>
        <fullName evidence="9">Tubulin-folding cofactor E</fullName>
    </alternativeName>
</protein>
<sequence>MLIVGDRIEVGGDRGTISYIGAIEGYDGEWIGIDWDNPERGKHDGSVKGKRYFQANSAKSGSFVRSSVVNVGKNLLEEMSSRYINYKQYDSIKFGSKNVDLVNMTKIYGKQNNLWKLRVVALDNMKVSKAPPTGCALFMCCSELNLHNNLLSRWCNLLDILCFFPSLRFLVASHNYMEKEMKSVAVERVVSAPISTLALGECRVDESTARRILHFFPHVREIHLDRNDLKCFDPGEYGNNLESIDLEGNPINDFANLHVLSTLPNLRELNLVNCGLHHICMPDGIRFNSLSSLNIKSNPIKDKQWILALAKLPKLERLCYSYSGNDNSDSGIDLREIIIASIPQLKFLANSEISSIERRSAEMRFLNKFGVSPVTEENRPIVERLIKVYGEPNDLSFMPCSGMGLLKLRLSYEGKVMERSLPGTVTVQRLIGIISRLFHLDARKISLQVYDYHGFAMNLDKPSRSLNFYSLSNEDTIYATVV</sequence>
<dbReference type="Gene3D" id="2.30.30.190">
    <property type="entry name" value="CAP Gly-rich-like domain"/>
    <property type="match status" value="1"/>
</dbReference>
<evidence type="ECO:0000256" key="1">
    <source>
        <dbReference type="ARBA" id="ARBA00004496"/>
    </source>
</evidence>
<evidence type="ECO:0000256" key="2">
    <source>
        <dbReference type="ARBA" id="ARBA00006286"/>
    </source>
</evidence>
<dbReference type="FunFam" id="2.30.30.190:FF:000016">
    <property type="entry name" value="Tubulin-folding cofactor E"/>
    <property type="match status" value="1"/>
</dbReference>
<dbReference type="SUPFAM" id="SSF54236">
    <property type="entry name" value="Ubiquitin-like"/>
    <property type="match status" value="1"/>
</dbReference>
<accession>A0A0R3RVP8</accession>
<dbReference type="GO" id="GO:0005737">
    <property type="term" value="C:cytoplasm"/>
    <property type="evidence" value="ECO:0007669"/>
    <property type="project" value="UniProtKB-SubCell"/>
</dbReference>
<dbReference type="AlphaFoldDB" id="A0A0R3RVP8"/>
<comment type="subcellular location">
    <subcellularLocation>
        <location evidence="1">Cytoplasm</location>
    </subcellularLocation>
</comment>
<dbReference type="InterPro" id="IPR036859">
    <property type="entry name" value="CAP-Gly_dom_sf"/>
</dbReference>
<dbReference type="InterPro" id="IPR001611">
    <property type="entry name" value="Leu-rich_rpt"/>
</dbReference>
<proteinExistence type="inferred from homology"/>
<evidence type="ECO:0000256" key="5">
    <source>
        <dbReference type="ARBA" id="ARBA00022614"/>
    </source>
</evidence>
<keyword evidence="11" id="KW-1185">Reference proteome</keyword>
<dbReference type="Gene3D" id="3.10.20.90">
    <property type="entry name" value="Phosphatidylinositol 3-kinase Catalytic Subunit, Chain A, domain 1"/>
    <property type="match status" value="1"/>
</dbReference>
<dbReference type="WBParaSite" id="EEL_0000619601-mRNA-1">
    <property type="protein sequence ID" value="EEL_0000619601-mRNA-1"/>
    <property type="gene ID" value="EEL_0000619601"/>
</dbReference>
<comment type="similarity">
    <text evidence="2">Belongs to the TBCE family.</text>
</comment>
<dbReference type="STRING" id="1147741.A0A0R3RVP8"/>
<dbReference type="PROSITE" id="PS00845">
    <property type="entry name" value="CAP_GLY_1"/>
    <property type="match status" value="1"/>
</dbReference>
<evidence type="ECO:0000256" key="7">
    <source>
        <dbReference type="ARBA" id="ARBA00023186"/>
    </source>
</evidence>
<dbReference type="InterPro" id="IPR029071">
    <property type="entry name" value="Ubiquitin-like_domsf"/>
</dbReference>
<dbReference type="Pfam" id="PF01302">
    <property type="entry name" value="CAP_GLY"/>
    <property type="match status" value="1"/>
</dbReference>
<dbReference type="InterPro" id="IPR032675">
    <property type="entry name" value="LRR_dom_sf"/>
</dbReference>
<dbReference type="InterPro" id="IPR000938">
    <property type="entry name" value="CAP-Gly_domain"/>
</dbReference>
<dbReference type="PROSITE" id="PS51450">
    <property type="entry name" value="LRR"/>
    <property type="match status" value="1"/>
</dbReference>
<dbReference type="SUPFAM" id="SSF52058">
    <property type="entry name" value="L domain-like"/>
    <property type="match status" value="1"/>
</dbReference>